<dbReference type="GO" id="GO:0003676">
    <property type="term" value="F:nucleic acid binding"/>
    <property type="evidence" value="ECO:0007669"/>
    <property type="project" value="InterPro"/>
</dbReference>
<dbReference type="GO" id="GO:0009307">
    <property type="term" value="P:DNA restriction-modification system"/>
    <property type="evidence" value="ECO:0007669"/>
    <property type="project" value="InterPro"/>
</dbReference>
<dbReference type="GO" id="GO:0032259">
    <property type="term" value="P:methylation"/>
    <property type="evidence" value="ECO:0007669"/>
    <property type="project" value="UniProtKB-KW"/>
</dbReference>
<keyword evidence="3" id="KW-0808">Transferase</keyword>
<dbReference type="PROSITE" id="PS00092">
    <property type="entry name" value="N6_MTASE"/>
    <property type="match status" value="1"/>
</dbReference>
<keyword evidence="2" id="KW-0489">Methyltransferase</keyword>
<name>A0A6J6GUY2_9ZZZZ</name>
<sequence>MIKYLGSKRTLVPLLNRIIKQSGASTASDLFTGTTRVARGFKQAGAFVTAVDTASYAQVFAKTFIELDASAVAMPELTEAIARLNGVLGKPGYFTETYCVTSRYFQPANGERVDAIRDLIESDYRGSWLYEPLIASLLLATDKVDSTTGMQMAYLKTWSKRSYNDINLLVPDLLDGAGLALQADALDAVKHLPEVQLAYLDPPYNQHRYFANYHIWETLVRWDEPSTYGIANKRLDVRTKDHRSAFNSKPAMPLALRELVADVKAETVVLSYNNESWLSREELLDICSAKGHVEIIDVDFKRYVGSQIGVYNKAGERVGEPGAKRNTEHVVIAGEKSMVQRLMQALPQD</sequence>
<protein>
    <recommendedName>
        <fullName evidence="1">site-specific DNA-methyltransferase (adenine-specific)</fullName>
        <ecNumber evidence="1">2.1.1.72</ecNumber>
    </recommendedName>
</protein>
<dbReference type="InterPro" id="IPR012327">
    <property type="entry name" value="MeTrfase_D12"/>
</dbReference>
<evidence type="ECO:0000256" key="4">
    <source>
        <dbReference type="ARBA" id="ARBA00022691"/>
    </source>
</evidence>
<dbReference type="EC" id="2.1.1.72" evidence="1"/>
<gene>
    <name evidence="6" type="ORF">UFOPK1855_00072</name>
</gene>
<dbReference type="Pfam" id="PF02086">
    <property type="entry name" value="MethyltransfD12"/>
    <property type="match status" value="1"/>
</dbReference>
<dbReference type="EMBL" id="CAEZUW010000005">
    <property type="protein sequence ID" value="CAB4605202.1"/>
    <property type="molecule type" value="Genomic_DNA"/>
</dbReference>
<evidence type="ECO:0000256" key="1">
    <source>
        <dbReference type="ARBA" id="ARBA00011900"/>
    </source>
</evidence>
<dbReference type="InterPro" id="IPR029063">
    <property type="entry name" value="SAM-dependent_MTases_sf"/>
</dbReference>
<keyword evidence="4" id="KW-0949">S-adenosyl-L-methionine</keyword>
<proteinExistence type="predicted"/>
<dbReference type="GO" id="GO:0009007">
    <property type="term" value="F:site-specific DNA-methyltransferase (adenine-specific) activity"/>
    <property type="evidence" value="ECO:0007669"/>
    <property type="project" value="UniProtKB-EC"/>
</dbReference>
<evidence type="ECO:0000256" key="2">
    <source>
        <dbReference type="ARBA" id="ARBA00022603"/>
    </source>
</evidence>
<dbReference type="SUPFAM" id="SSF53335">
    <property type="entry name" value="S-adenosyl-L-methionine-dependent methyltransferases"/>
    <property type="match status" value="1"/>
</dbReference>
<dbReference type="AlphaFoldDB" id="A0A6J6GUY2"/>
<comment type="catalytic activity">
    <reaction evidence="5">
        <text>a 2'-deoxyadenosine in DNA + S-adenosyl-L-methionine = an N(6)-methyl-2'-deoxyadenosine in DNA + S-adenosyl-L-homocysteine + H(+)</text>
        <dbReference type="Rhea" id="RHEA:15197"/>
        <dbReference type="Rhea" id="RHEA-COMP:12418"/>
        <dbReference type="Rhea" id="RHEA-COMP:12419"/>
        <dbReference type="ChEBI" id="CHEBI:15378"/>
        <dbReference type="ChEBI" id="CHEBI:57856"/>
        <dbReference type="ChEBI" id="CHEBI:59789"/>
        <dbReference type="ChEBI" id="CHEBI:90615"/>
        <dbReference type="ChEBI" id="CHEBI:90616"/>
        <dbReference type="EC" id="2.1.1.72"/>
    </reaction>
</comment>
<reference evidence="6" key="1">
    <citation type="submission" date="2020-05" db="EMBL/GenBank/DDBJ databases">
        <authorList>
            <person name="Chiriac C."/>
            <person name="Salcher M."/>
            <person name="Ghai R."/>
            <person name="Kavagutti S V."/>
        </authorList>
    </citation>
    <scope>NUCLEOTIDE SEQUENCE</scope>
</reference>
<evidence type="ECO:0000256" key="5">
    <source>
        <dbReference type="ARBA" id="ARBA00047942"/>
    </source>
</evidence>
<dbReference type="InterPro" id="IPR002052">
    <property type="entry name" value="DNA_methylase_N6_adenine_CS"/>
</dbReference>
<evidence type="ECO:0000256" key="3">
    <source>
        <dbReference type="ARBA" id="ARBA00022679"/>
    </source>
</evidence>
<accession>A0A6J6GUY2</accession>
<organism evidence="6">
    <name type="scientific">freshwater metagenome</name>
    <dbReference type="NCBI Taxonomy" id="449393"/>
    <lineage>
        <taxon>unclassified sequences</taxon>
        <taxon>metagenomes</taxon>
        <taxon>ecological metagenomes</taxon>
    </lineage>
</organism>
<evidence type="ECO:0000313" key="6">
    <source>
        <dbReference type="EMBL" id="CAB4605202.1"/>
    </source>
</evidence>